<dbReference type="SUPFAM" id="SSF50692">
    <property type="entry name" value="ADC-like"/>
    <property type="match status" value="1"/>
</dbReference>
<dbReference type="PROSITE" id="PS51669">
    <property type="entry name" value="4FE4S_MOW_BIS_MGD"/>
    <property type="match status" value="1"/>
</dbReference>
<sequence length="621" mass="69348">MESSYKATCPLDCFDLCLMDVTVVDGEIQKIAGAKEHPLTCGVLCKKGMDHLVRHRDQDRLKTPLLRQGERWLPLTVEEGVKMLAEKLGGVDTKSILYFTDSGHNGLSKTAASLFFQHLGPITTHRGSLCWDAGNFALKKSLGIHAGVRHTQIPDADAIVLWGRNAKDTNLHLYMQIKKAGKPMIYIDPIVTATAKEAEEYYCIKPNSDLELALAVVKILSQQGNLYLAPKDEAMVASYSMDMLVEKTGLSVTQLERLSTHFAGDKRIITYIGYGLQRYTNGAKAVEAIIALHYLTGNVNKPGTGFHFSDKRVSKSLAKPYDVVRENLTFVKSTFGTYVSSRDDWSVLLVDKSNPVVQLPNTKAVQEAIKKIPFKVGIDLFMTDTMKEMDLVFPAPSVFECQDVVITSMFSPYLQFTEECVPPPPEVVSEYDLFQRLAGALGLDDFPKVGLEEFLFQHVKPVLEAQGVTWEDLKTTGWMDPESEKEKNRKLQWLEGSLDVFAMIETKTENPGSKGKYRLITPHAKESLHSQGFRTVTELPLVYMNEPGFESGDMVVVASDQGRLRCKVKLDENLQSGLVYIYEGYWSHSGIVNSITTDAYSDEGDQAAYYETLVSVMKIKE</sequence>
<dbReference type="Proteomes" id="UP000663499">
    <property type="component" value="Chromosome"/>
</dbReference>
<dbReference type="InterPro" id="IPR006963">
    <property type="entry name" value="Mopterin_OxRdtase_4Fe-4S_dom"/>
</dbReference>
<evidence type="ECO:0000256" key="3">
    <source>
        <dbReference type="ARBA" id="ARBA00023004"/>
    </source>
</evidence>
<reference evidence="6" key="1">
    <citation type="submission" date="2021-03" db="EMBL/GenBank/DDBJ databases">
        <title>Alkalibacter marinus sp. nov., isolated from tidal flat sediment.</title>
        <authorList>
            <person name="Namirimu T."/>
            <person name="Yang J.-A."/>
            <person name="Yang S.-H."/>
            <person name="Kim Y.-J."/>
            <person name="Kwon K.K."/>
        </authorList>
    </citation>
    <scope>NUCLEOTIDE SEQUENCE</scope>
    <source>
        <strain evidence="6">ES005</strain>
    </source>
</reference>
<dbReference type="InterPro" id="IPR006656">
    <property type="entry name" value="Mopterin_OxRdtase"/>
</dbReference>
<dbReference type="KEGG" id="alka:J0B03_03505"/>
<protein>
    <submittedName>
        <fullName evidence="6">Molybdopterin-dependent oxidoreductase</fullName>
    </submittedName>
</protein>
<dbReference type="EMBL" id="CP071444">
    <property type="protein sequence ID" value="QSX09148.1"/>
    <property type="molecule type" value="Genomic_DNA"/>
</dbReference>
<dbReference type="Gene3D" id="3.40.50.740">
    <property type="match status" value="1"/>
</dbReference>
<comment type="similarity">
    <text evidence="1">Belongs to the prokaryotic molybdopterin-containing oxidoreductase family.</text>
</comment>
<organism evidence="6 7">
    <name type="scientific">Alkalibacter rhizosphaerae</name>
    <dbReference type="NCBI Taxonomy" id="2815577"/>
    <lineage>
        <taxon>Bacteria</taxon>
        <taxon>Bacillati</taxon>
        <taxon>Bacillota</taxon>
        <taxon>Clostridia</taxon>
        <taxon>Eubacteriales</taxon>
        <taxon>Eubacteriaceae</taxon>
        <taxon>Alkalibacter</taxon>
    </lineage>
</organism>
<keyword evidence="2" id="KW-0479">Metal-binding</keyword>
<dbReference type="GO" id="GO:0046872">
    <property type="term" value="F:metal ion binding"/>
    <property type="evidence" value="ECO:0007669"/>
    <property type="project" value="UniProtKB-KW"/>
</dbReference>
<dbReference type="Gene3D" id="3.40.228.10">
    <property type="entry name" value="Dimethylsulfoxide Reductase, domain 2"/>
    <property type="match status" value="1"/>
</dbReference>
<dbReference type="PANTHER" id="PTHR43742:SF6">
    <property type="entry name" value="OXIDOREDUCTASE YYAE-RELATED"/>
    <property type="match status" value="1"/>
</dbReference>
<dbReference type="GO" id="GO:0016491">
    <property type="term" value="F:oxidoreductase activity"/>
    <property type="evidence" value="ECO:0007669"/>
    <property type="project" value="InterPro"/>
</dbReference>
<evidence type="ECO:0000256" key="4">
    <source>
        <dbReference type="ARBA" id="ARBA00023014"/>
    </source>
</evidence>
<dbReference type="InterPro" id="IPR050612">
    <property type="entry name" value="Prok_Mopterin_Oxidored"/>
</dbReference>
<dbReference type="Gene3D" id="2.40.40.20">
    <property type="match status" value="1"/>
</dbReference>
<evidence type="ECO:0000256" key="2">
    <source>
        <dbReference type="ARBA" id="ARBA00022723"/>
    </source>
</evidence>
<proteinExistence type="inferred from homology"/>
<evidence type="ECO:0000256" key="1">
    <source>
        <dbReference type="ARBA" id="ARBA00010312"/>
    </source>
</evidence>
<keyword evidence="4" id="KW-0411">Iron-sulfur</keyword>
<dbReference type="SUPFAM" id="SSF53706">
    <property type="entry name" value="Formate dehydrogenase/DMSO reductase, domains 1-3"/>
    <property type="match status" value="1"/>
</dbReference>
<evidence type="ECO:0000313" key="6">
    <source>
        <dbReference type="EMBL" id="QSX09148.1"/>
    </source>
</evidence>
<dbReference type="InterPro" id="IPR009010">
    <property type="entry name" value="Asp_de-COase-like_dom_sf"/>
</dbReference>
<name>A0A974XG21_9FIRM</name>
<dbReference type="InterPro" id="IPR006657">
    <property type="entry name" value="MoPterin_dinucl-bd_dom"/>
</dbReference>
<accession>A0A974XG21</accession>
<gene>
    <name evidence="6" type="ORF">J0B03_03505</name>
</gene>
<dbReference type="Gene3D" id="3.30.2070.10">
    <property type="entry name" value="Formate dehydrogenase/DMSO reductase"/>
    <property type="match status" value="1"/>
</dbReference>
<keyword evidence="3" id="KW-0408">Iron</keyword>
<dbReference type="Pfam" id="PF04879">
    <property type="entry name" value="Molybdop_Fe4S4"/>
    <property type="match status" value="1"/>
</dbReference>
<evidence type="ECO:0000259" key="5">
    <source>
        <dbReference type="PROSITE" id="PS51669"/>
    </source>
</evidence>
<dbReference type="AlphaFoldDB" id="A0A974XG21"/>
<evidence type="ECO:0000313" key="7">
    <source>
        <dbReference type="Proteomes" id="UP000663499"/>
    </source>
</evidence>
<dbReference type="Pfam" id="PF00384">
    <property type="entry name" value="Molybdopterin"/>
    <property type="match status" value="1"/>
</dbReference>
<dbReference type="Pfam" id="PF01568">
    <property type="entry name" value="Molydop_binding"/>
    <property type="match status" value="1"/>
</dbReference>
<dbReference type="GO" id="GO:0051536">
    <property type="term" value="F:iron-sulfur cluster binding"/>
    <property type="evidence" value="ECO:0007669"/>
    <property type="project" value="UniProtKB-KW"/>
</dbReference>
<dbReference type="RefSeq" id="WP_207300487.1">
    <property type="nucleotide sequence ID" value="NZ_CP071444.1"/>
</dbReference>
<dbReference type="GO" id="GO:0043546">
    <property type="term" value="F:molybdopterin cofactor binding"/>
    <property type="evidence" value="ECO:0007669"/>
    <property type="project" value="InterPro"/>
</dbReference>
<feature type="domain" description="4Fe-4S Mo/W bis-MGD-type" evidence="5">
    <location>
        <begin position="2"/>
        <end position="59"/>
    </location>
</feature>
<keyword evidence="7" id="KW-1185">Reference proteome</keyword>
<dbReference type="PANTHER" id="PTHR43742">
    <property type="entry name" value="TRIMETHYLAMINE-N-OXIDE REDUCTASE"/>
    <property type="match status" value="1"/>
</dbReference>
<dbReference type="Gene3D" id="2.20.25.90">
    <property type="entry name" value="ADC-like domains"/>
    <property type="match status" value="1"/>
</dbReference>
<dbReference type="SMART" id="SM00926">
    <property type="entry name" value="Molybdop_Fe4S4"/>
    <property type="match status" value="1"/>
</dbReference>